<dbReference type="EMBL" id="QICS01000014">
    <property type="protein sequence ID" value="PXV85934.1"/>
    <property type="molecule type" value="Genomic_DNA"/>
</dbReference>
<comment type="subunit">
    <text evidence="7">Homodimer. The dihydroxyacetone kinase complex is composed of a homodimer of DhaM, a homodimer of DhaK and the subunit DhaL.</text>
</comment>
<evidence type="ECO:0000256" key="2">
    <source>
        <dbReference type="ARBA" id="ARBA00004745"/>
    </source>
</evidence>
<dbReference type="GO" id="GO:0004371">
    <property type="term" value="F:glycerone kinase activity"/>
    <property type="evidence" value="ECO:0007669"/>
    <property type="project" value="InterPro"/>
</dbReference>
<keyword evidence="6" id="KW-0319">Glycerol metabolism</keyword>
<dbReference type="EC" id="2.7.1.121" evidence="3"/>
<proteinExistence type="predicted"/>
<evidence type="ECO:0000313" key="10">
    <source>
        <dbReference type="EMBL" id="PXV85934.1"/>
    </source>
</evidence>
<evidence type="ECO:0000256" key="1">
    <source>
        <dbReference type="ARBA" id="ARBA00001113"/>
    </source>
</evidence>
<comment type="catalytic activity">
    <reaction evidence="1">
        <text>dihydroxyacetone + phosphoenolpyruvate = dihydroxyacetone phosphate + pyruvate</text>
        <dbReference type="Rhea" id="RHEA:18381"/>
        <dbReference type="ChEBI" id="CHEBI:15361"/>
        <dbReference type="ChEBI" id="CHEBI:16016"/>
        <dbReference type="ChEBI" id="CHEBI:57642"/>
        <dbReference type="ChEBI" id="CHEBI:58702"/>
        <dbReference type="EC" id="2.7.1.121"/>
    </reaction>
</comment>
<dbReference type="InterPro" id="IPR036117">
    <property type="entry name" value="DhaL_dom_sf"/>
</dbReference>
<comment type="pathway">
    <text evidence="2">Polyol metabolism; glycerol degradation.</text>
</comment>
<evidence type="ECO:0000256" key="3">
    <source>
        <dbReference type="ARBA" id="ARBA00012095"/>
    </source>
</evidence>
<dbReference type="InterPro" id="IPR004007">
    <property type="entry name" value="DhaL_dom"/>
</dbReference>
<dbReference type="Gene3D" id="1.25.40.340">
    <property type="match status" value="1"/>
</dbReference>
<dbReference type="PROSITE" id="PS51480">
    <property type="entry name" value="DHAL"/>
    <property type="match status" value="1"/>
</dbReference>
<evidence type="ECO:0000256" key="7">
    <source>
        <dbReference type="ARBA" id="ARBA00046577"/>
    </source>
</evidence>
<dbReference type="GO" id="GO:0005829">
    <property type="term" value="C:cytosol"/>
    <property type="evidence" value="ECO:0007669"/>
    <property type="project" value="TreeGrafter"/>
</dbReference>
<feature type="domain" description="DhaL" evidence="9">
    <location>
        <begin position="8"/>
        <end position="208"/>
    </location>
</feature>
<evidence type="ECO:0000313" key="11">
    <source>
        <dbReference type="Proteomes" id="UP000247523"/>
    </source>
</evidence>
<sequence length="214" mass="23594">MGFHLTSKDYANYIRKAYRLIHEKGDYITELDSATGDGDHWININMGFEKLVEAANELEEMTVFEEFKKIGTIMMSVIGGSSGVLYGSAYLAAAKTLKEKETIQNENLCEVLDAMLQAIMSRGNAQPGWKTMIDSLAPAVQCYKDCILNQVDEKTCLSRVKQAAIDGAESTKDMEAVRGRATYQANKGVGHLDPGAVTMSYQIATLMDCVLEKL</sequence>
<gene>
    <name evidence="10" type="ORF">C8E03_11411</name>
</gene>
<dbReference type="AlphaFoldDB" id="A0A318EMZ7"/>
<accession>A0A318EMZ7</accession>
<dbReference type="SUPFAM" id="SSF101473">
    <property type="entry name" value="DhaL-like"/>
    <property type="match status" value="1"/>
</dbReference>
<dbReference type="Pfam" id="PF02734">
    <property type="entry name" value="Dak2"/>
    <property type="match status" value="1"/>
</dbReference>
<comment type="function">
    <text evidence="8">ADP-binding subunit of the dihydroxyacetone kinase, which is responsible for the phosphoenolpyruvate (PEP)-dependent phosphorylation of dihydroxyacetone. DhaL-ADP is converted to DhaL-ATP via a phosphoryl group transfer from DhaM and transmits it to dihydroxyacetone binds to DhaK.</text>
</comment>
<dbReference type="InterPro" id="IPR050861">
    <property type="entry name" value="Dihydroxyacetone_Kinase"/>
</dbReference>
<name>A0A318EMZ7_9FIRM</name>
<evidence type="ECO:0000256" key="8">
    <source>
        <dbReference type="ARBA" id="ARBA00055771"/>
    </source>
</evidence>
<protein>
    <recommendedName>
        <fullName evidence="3">phosphoenolpyruvate--glycerone phosphotransferase</fullName>
        <ecNumber evidence="3">2.7.1.121</ecNumber>
    </recommendedName>
</protein>
<comment type="caution">
    <text evidence="10">The sequence shown here is derived from an EMBL/GenBank/DDBJ whole genome shotgun (WGS) entry which is preliminary data.</text>
</comment>
<evidence type="ECO:0000256" key="4">
    <source>
        <dbReference type="ARBA" id="ARBA00022679"/>
    </source>
</evidence>
<keyword evidence="5 10" id="KW-0418">Kinase</keyword>
<evidence type="ECO:0000256" key="6">
    <source>
        <dbReference type="ARBA" id="ARBA00022798"/>
    </source>
</evidence>
<dbReference type="Proteomes" id="UP000247523">
    <property type="component" value="Unassembled WGS sequence"/>
</dbReference>
<dbReference type="NCBIfam" id="TIGR02365">
    <property type="entry name" value="dha_L_ycgS"/>
    <property type="match status" value="1"/>
</dbReference>
<evidence type="ECO:0000259" key="9">
    <source>
        <dbReference type="PROSITE" id="PS51480"/>
    </source>
</evidence>
<dbReference type="PANTHER" id="PTHR28629:SF4">
    <property type="entry name" value="TRIOKINASE_FMN CYCLASE"/>
    <property type="match status" value="1"/>
</dbReference>
<keyword evidence="4" id="KW-0808">Transferase</keyword>
<dbReference type="PANTHER" id="PTHR28629">
    <property type="entry name" value="TRIOKINASE/FMN CYCLASE"/>
    <property type="match status" value="1"/>
</dbReference>
<evidence type="ECO:0000256" key="5">
    <source>
        <dbReference type="ARBA" id="ARBA00022777"/>
    </source>
</evidence>
<dbReference type="InterPro" id="IPR012737">
    <property type="entry name" value="DhaK_L_YcgS"/>
</dbReference>
<dbReference type="SMART" id="SM01120">
    <property type="entry name" value="Dak2"/>
    <property type="match status" value="1"/>
</dbReference>
<dbReference type="GO" id="GO:0019563">
    <property type="term" value="P:glycerol catabolic process"/>
    <property type="evidence" value="ECO:0007669"/>
    <property type="project" value="TreeGrafter"/>
</dbReference>
<reference evidence="10 11" key="1">
    <citation type="submission" date="2018-05" db="EMBL/GenBank/DDBJ databases">
        <title>Genomic Encyclopedia of Type Strains, Phase IV (KMG-IV): sequencing the most valuable type-strain genomes for metagenomic binning, comparative biology and taxonomic classification.</title>
        <authorList>
            <person name="Goeker M."/>
        </authorList>
    </citation>
    <scope>NUCLEOTIDE SEQUENCE [LARGE SCALE GENOMIC DNA]</scope>
    <source>
        <strain evidence="10 11">DSM 28816</strain>
    </source>
</reference>
<organism evidence="10 11">
    <name type="scientific">Lachnotalea glycerini</name>
    <dbReference type="NCBI Taxonomy" id="1763509"/>
    <lineage>
        <taxon>Bacteria</taxon>
        <taxon>Bacillati</taxon>
        <taxon>Bacillota</taxon>
        <taxon>Clostridia</taxon>
        <taxon>Lachnospirales</taxon>
        <taxon>Lachnospiraceae</taxon>
        <taxon>Lachnotalea</taxon>
    </lineage>
</organism>
<dbReference type="FunFam" id="1.25.40.340:FF:000002">
    <property type="entry name" value="Dihydroxyacetone kinase, L subunit"/>
    <property type="match status" value="1"/>
</dbReference>
<dbReference type="GO" id="GO:0047324">
    <property type="term" value="F:phosphoenolpyruvate-glycerone phosphotransferase activity"/>
    <property type="evidence" value="ECO:0007669"/>
    <property type="project" value="UniProtKB-EC"/>
</dbReference>
<dbReference type="RefSeq" id="WP_110291808.1">
    <property type="nucleotide sequence ID" value="NZ_QICS01000014.1"/>
</dbReference>